<dbReference type="InterPro" id="IPR028978">
    <property type="entry name" value="Chorismate_lyase_/UTRA_dom_sf"/>
</dbReference>
<dbReference type="PROSITE" id="PS50949">
    <property type="entry name" value="HTH_GNTR"/>
    <property type="match status" value="1"/>
</dbReference>
<dbReference type="GO" id="GO:0003700">
    <property type="term" value="F:DNA-binding transcription factor activity"/>
    <property type="evidence" value="ECO:0007669"/>
    <property type="project" value="InterPro"/>
</dbReference>
<keyword evidence="1" id="KW-0678">Repressor</keyword>
<gene>
    <name evidence="6" type="ORF">EM151A_1892</name>
</gene>
<dbReference type="GO" id="GO:0003677">
    <property type="term" value="F:DNA binding"/>
    <property type="evidence" value="ECO:0007669"/>
    <property type="project" value="UniProtKB-KW"/>
</dbReference>
<accession>A0AAI8WE19</accession>
<dbReference type="PRINTS" id="PR00035">
    <property type="entry name" value="HTHGNTR"/>
</dbReference>
<name>A0AAI8WE19_ENTMU</name>
<dbReference type="Gene3D" id="3.40.1410.10">
    <property type="entry name" value="Chorismate lyase-like"/>
    <property type="match status" value="1"/>
</dbReference>
<dbReference type="InterPro" id="IPR036388">
    <property type="entry name" value="WH-like_DNA-bd_sf"/>
</dbReference>
<dbReference type="Pfam" id="PF07702">
    <property type="entry name" value="UTRA"/>
    <property type="match status" value="1"/>
</dbReference>
<dbReference type="FunFam" id="3.40.1410.10:FF:000008">
    <property type="entry name" value="Transcriptional regulator, GntR family"/>
    <property type="match status" value="1"/>
</dbReference>
<dbReference type="Proteomes" id="UP000509460">
    <property type="component" value="Chromosome"/>
</dbReference>
<dbReference type="SMART" id="SM00345">
    <property type="entry name" value="HTH_GNTR"/>
    <property type="match status" value="1"/>
</dbReference>
<dbReference type="SUPFAM" id="SSF46785">
    <property type="entry name" value="Winged helix' DNA-binding domain"/>
    <property type="match status" value="1"/>
</dbReference>
<dbReference type="Pfam" id="PF00392">
    <property type="entry name" value="GntR"/>
    <property type="match status" value="1"/>
</dbReference>
<dbReference type="InterPro" id="IPR036390">
    <property type="entry name" value="WH_DNA-bd_sf"/>
</dbReference>
<dbReference type="CDD" id="cd07377">
    <property type="entry name" value="WHTH_GntR"/>
    <property type="match status" value="1"/>
</dbReference>
<evidence type="ECO:0000256" key="4">
    <source>
        <dbReference type="ARBA" id="ARBA00023163"/>
    </source>
</evidence>
<keyword evidence="4" id="KW-0804">Transcription</keyword>
<dbReference type="Gene3D" id="1.10.10.10">
    <property type="entry name" value="Winged helix-like DNA-binding domain superfamily/Winged helix DNA-binding domain"/>
    <property type="match status" value="1"/>
</dbReference>
<protein>
    <recommendedName>
        <fullName evidence="5">HTH gntR-type domain-containing protein</fullName>
    </recommendedName>
</protein>
<evidence type="ECO:0000313" key="6">
    <source>
        <dbReference type="EMBL" id="BBM15083.1"/>
    </source>
</evidence>
<evidence type="ECO:0000256" key="2">
    <source>
        <dbReference type="ARBA" id="ARBA00023015"/>
    </source>
</evidence>
<dbReference type="InterPro" id="IPR050679">
    <property type="entry name" value="Bact_HTH_transcr_reg"/>
</dbReference>
<dbReference type="PANTHER" id="PTHR44846:SF4">
    <property type="entry name" value="HTH GNTR-TYPE DOMAIN-CONTAINING PROTEIN"/>
    <property type="match status" value="1"/>
</dbReference>
<evidence type="ECO:0000256" key="3">
    <source>
        <dbReference type="ARBA" id="ARBA00023125"/>
    </source>
</evidence>
<keyword evidence="2" id="KW-0805">Transcription regulation</keyword>
<evidence type="ECO:0000256" key="1">
    <source>
        <dbReference type="ARBA" id="ARBA00022491"/>
    </source>
</evidence>
<evidence type="ECO:0000313" key="7">
    <source>
        <dbReference type="Proteomes" id="UP000509460"/>
    </source>
</evidence>
<dbReference type="SMART" id="SM00866">
    <property type="entry name" value="UTRA"/>
    <property type="match status" value="1"/>
</dbReference>
<keyword evidence="3" id="KW-0238">DNA-binding</keyword>
<dbReference type="PANTHER" id="PTHR44846">
    <property type="entry name" value="MANNOSYL-D-GLYCERATE TRANSPORT/METABOLISM SYSTEM REPRESSOR MNGR-RELATED"/>
    <property type="match status" value="1"/>
</dbReference>
<dbReference type="InterPro" id="IPR011663">
    <property type="entry name" value="UTRA"/>
</dbReference>
<dbReference type="AlphaFoldDB" id="A0AAI8WE19"/>
<evidence type="ECO:0000259" key="5">
    <source>
        <dbReference type="PROSITE" id="PS50949"/>
    </source>
</evidence>
<feature type="domain" description="HTH gntR-type" evidence="5">
    <location>
        <begin position="3"/>
        <end position="71"/>
    </location>
</feature>
<dbReference type="RefSeq" id="WP_010736538.1">
    <property type="nucleotide sequence ID" value="NZ_CABMMO010000002.1"/>
</dbReference>
<dbReference type="EMBL" id="AP019810">
    <property type="protein sequence ID" value="BBM15083.1"/>
    <property type="molecule type" value="Genomic_DNA"/>
</dbReference>
<dbReference type="InterPro" id="IPR000524">
    <property type="entry name" value="Tscrpt_reg_HTH_GntR"/>
</dbReference>
<dbReference type="SUPFAM" id="SSF64288">
    <property type="entry name" value="Chorismate lyase-like"/>
    <property type="match status" value="1"/>
</dbReference>
<organism evidence="6 7">
    <name type="scientific">Enterococcus mundtii</name>
    <dbReference type="NCBI Taxonomy" id="53346"/>
    <lineage>
        <taxon>Bacteria</taxon>
        <taxon>Bacillati</taxon>
        <taxon>Bacillota</taxon>
        <taxon>Bacilli</taxon>
        <taxon>Lactobacillales</taxon>
        <taxon>Enterococcaceae</taxon>
        <taxon>Enterococcus</taxon>
    </lineage>
</organism>
<dbReference type="GO" id="GO:0045892">
    <property type="term" value="P:negative regulation of DNA-templated transcription"/>
    <property type="evidence" value="ECO:0007669"/>
    <property type="project" value="TreeGrafter"/>
</dbReference>
<sequence length="236" mass="26928">MNMPKYIEIARSLKNKIIEGEFKEGELLPNQEALAKTYNTSRVTVRKAIQLLIDESLLYTRRGSGTYVRSNIKKDNESVTQINSVFGTSAQEGTAVTSKIIRFDVRFPTSYESEELKIKATDPVYDIKRVRYVNEEARSIETSIMPLKYIKNLDEEILKGSIYNYIREELGYVVSAARRVIIASKANHLDSEEFEIEVGDPILETNQIVFFDDGTPFDLSKTRYPYTSGKIVADIN</sequence>
<proteinExistence type="predicted"/>
<reference evidence="6 7" key="1">
    <citation type="submission" date="2019-07" db="EMBL/GenBank/DDBJ databases">
        <title>antibiotic susceptibility of plant-derived lactic acid bacteria.</title>
        <authorList>
            <person name="Sugiyama M."/>
            <person name="Noda M."/>
        </authorList>
    </citation>
    <scope>NUCLEOTIDE SEQUENCE [LARGE SCALE GENOMIC DNA]</scope>
    <source>
        <strain evidence="6 7">15-1A</strain>
    </source>
</reference>